<evidence type="ECO:0000256" key="5">
    <source>
        <dbReference type="ARBA" id="ARBA00004692"/>
    </source>
</evidence>
<gene>
    <name evidence="15" type="primary">cobP</name>
    <name evidence="15" type="ORF">GCM10007924_13830</name>
</gene>
<evidence type="ECO:0000256" key="9">
    <source>
        <dbReference type="ARBA" id="ARBA00022679"/>
    </source>
</evidence>
<keyword evidence="11 14" id="KW-0418">Kinase</keyword>
<reference evidence="15" key="2">
    <citation type="submission" date="2023-01" db="EMBL/GenBank/DDBJ databases">
        <title>Draft genome sequence of Sneathiella chinensis strain NBRC 103408.</title>
        <authorList>
            <person name="Sun Q."/>
            <person name="Mori K."/>
        </authorList>
    </citation>
    <scope>NUCLEOTIDE SEQUENCE</scope>
    <source>
        <strain evidence="15">NBRC 103408</strain>
    </source>
</reference>
<dbReference type="EMBL" id="BSNF01000006">
    <property type="protein sequence ID" value="GLQ06162.1"/>
    <property type="molecule type" value="Genomic_DNA"/>
</dbReference>
<evidence type="ECO:0000313" key="15">
    <source>
        <dbReference type="EMBL" id="GLQ06162.1"/>
    </source>
</evidence>
<comment type="catalytic activity">
    <reaction evidence="2 14">
        <text>adenosylcob(III)inamide phosphate + GTP + H(+) = adenosylcob(III)inamide-GDP + diphosphate</text>
        <dbReference type="Rhea" id="RHEA:22712"/>
        <dbReference type="ChEBI" id="CHEBI:15378"/>
        <dbReference type="ChEBI" id="CHEBI:33019"/>
        <dbReference type="ChEBI" id="CHEBI:37565"/>
        <dbReference type="ChEBI" id="CHEBI:58502"/>
        <dbReference type="ChEBI" id="CHEBI:60487"/>
        <dbReference type="EC" id="2.7.7.62"/>
    </reaction>
</comment>
<evidence type="ECO:0000256" key="8">
    <source>
        <dbReference type="ARBA" id="ARBA00022573"/>
    </source>
</evidence>
<dbReference type="GO" id="GO:0016301">
    <property type="term" value="F:kinase activity"/>
    <property type="evidence" value="ECO:0007669"/>
    <property type="project" value="UniProtKB-KW"/>
</dbReference>
<comment type="pathway">
    <text evidence="6 14">Cofactor biosynthesis; adenosylcobalamin biosynthesis; adenosylcobalamin from cob(II)yrinate a,c-diamide: step 5/7.</text>
</comment>
<evidence type="ECO:0000256" key="3">
    <source>
        <dbReference type="ARBA" id="ARBA00001522"/>
    </source>
</evidence>
<evidence type="ECO:0000256" key="13">
    <source>
        <dbReference type="ARBA" id="ARBA00023134"/>
    </source>
</evidence>
<dbReference type="Pfam" id="PF02283">
    <property type="entry name" value="CobU"/>
    <property type="match status" value="1"/>
</dbReference>
<reference evidence="15" key="1">
    <citation type="journal article" date="2014" name="Int. J. Syst. Evol. Microbiol.">
        <title>Complete genome of a new Firmicutes species belonging to the dominant human colonic microbiota ('Ruminococcus bicirculans') reveals two chromosomes and a selective capacity to utilize plant glucans.</title>
        <authorList>
            <consortium name="NISC Comparative Sequencing Program"/>
            <person name="Wegmann U."/>
            <person name="Louis P."/>
            <person name="Goesmann A."/>
            <person name="Henrissat B."/>
            <person name="Duncan S.H."/>
            <person name="Flint H.J."/>
        </authorList>
    </citation>
    <scope>NUCLEOTIDE SEQUENCE</scope>
    <source>
        <strain evidence="15">NBRC 103408</strain>
    </source>
</reference>
<dbReference type="EC" id="2.7.7.62" evidence="14"/>
<dbReference type="Proteomes" id="UP001161409">
    <property type="component" value="Unassembled WGS sequence"/>
</dbReference>
<dbReference type="PIRSF" id="PIRSF006135">
    <property type="entry name" value="CobU"/>
    <property type="match status" value="1"/>
</dbReference>
<name>A0ABQ5U4B5_9PROT</name>
<keyword evidence="12 14" id="KW-0067">ATP-binding</keyword>
<dbReference type="InterPro" id="IPR027417">
    <property type="entry name" value="P-loop_NTPase"/>
</dbReference>
<dbReference type="NCBIfam" id="NF004469">
    <property type="entry name" value="PRK05800.1"/>
    <property type="match status" value="1"/>
</dbReference>
<dbReference type="CDD" id="cd00544">
    <property type="entry name" value="CobU"/>
    <property type="match status" value="1"/>
</dbReference>
<keyword evidence="8 14" id="KW-0169">Cobalamin biosynthesis</keyword>
<dbReference type="Gene3D" id="3.40.50.300">
    <property type="entry name" value="P-loop containing nucleotide triphosphate hydrolases"/>
    <property type="match status" value="1"/>
</dbReference>
<dbReference type="PANTHER" id="PTHR34848:SF1">
    <property type="entry name" value="BIFUNCTIONAL ADENOSYLCOBALAMIN BIOSYNTHESIS PROTEIN COBU"/>
    <property type="match status" value="1"/>
</dbReference>
<comment type="catalytic activity">
    <reaction evidence="3">
        <text>adenosylcob(III)inamide + GTP = adenosylcob(III)inamide phosphate + GDP + H(+)</text>
        <dbReference type="Rhea" id="RHEA:15765"/>
        <dbReference type="ChEBI" id="CHEBI:2480"/>
        <dbReference type="ChEBI" id="CHEBI:15378"/>
        <dbReference type="ChEBI" id="CHEBI:37565"/>
        <dbReference type="ChEBI" id="CHEBI:58189"/>
        <dbReference type="ChEBI" id="CHEBI:58502"/>
        <dbReference type="EC" id="2.7.1.156"/>
    </reaction>
</comment>
<proteinExistence type="inferred from homology"/>
<keyword evidence="10 14" id="KW-0547">Nucleotide-binding</keyword>
<evidence type="ECO:0000256" key="6">
    <source>
        <dbReference type="ARBA" id="ARBA00005159"/>
    </source>
</evidence>
<evidence type="ECO:0000256" key="4">
    <source>
        <dbReference type="ARBA" id="ARBA00003889"/>
    </source>
</evidence>
<dbReference type="EC" id="2.7.1.156" evidence="14"/>
<dbReference type="RefSeq" id="WP_169560220.1">
    <property type="nucleotide sequence ID" value="NZ_BSNF01000006.1"/>
</dbReference>
<evidence type="ECO:0000256" key="14">
    <source>
        <dbReference type="PIRNR" id="PIRNR006135"/>
    </source>
</evidence>
<comment type="pathway">
    <text evidence="5 14">Cofactor biosynthesis; adenosylcobalamin biosynthesis; adenosylcobalamin from cob(II)yrinate a,c-diamide: step 6/7.</text>
</comment>
<dbReference type="InterPro" id="IPR003203">
    <property type="entry name" value="CobU/CobP"/>
</dbReference>
<keyword evidence="16" id="KW-1185">Reference proteome</keyword>
<evidence type="ECO:0000256" key="10">
    <source>
        <dbReference type="ARBA" id="ARBA00022741"/>
    </source>
</evidence>
<evidence type="ECO:0000256" key="7">
    <source>
        <dbReference type="ARBA" id="ARBA00007490"/>
    </source>
</evidence>
<evidence type="ECO:0000256" key="2">
    <source>
        <dbReference type="ARBA" id="ARBA00000711"/>
    </source>
</evidence>
<comment type="caution">
    <text evidence="15">The sequence shown here is derived from an EMBL/GenBank/DDBJ whole genome shotgun (WGS) entry which is preliminary data.</text>
</comment>
<comment type="catalytic activity">
    <reaction evidence="1 14">
        <text>adenosylcob(III)inamide + ATP = adenosylcob(III)inamide phosphate + ADP + H(+)</text>
        <dbReference type="Rhea" id="RHEA:15769"/>
        <dbReference type="ChEBI" id="CHEBI:2480"/>
        <dbReference type="ChEBI" id="CHEBI:15378"/>
        <dbReference type="ChEBI" id="CHEBI:30616"/>
        <dbReference type="ChEBI" id="CHEBI:58502"/>
        <dbReference type="ChEBI" id="CHEBI:456216"/>
        <dbReference type="EC" id="2.7.1.156"/>
    </reaction>
</comment>
<evidence type="ECO:0000256" key="1">
    <source>
        <dbReference type="ARBA" id="ARBA00000312"/>
    </source>
</evidence>
<accession>A0ABQ5U4B5</accession>
<protein>
    <recommendedName>
        <fullName evidence="14">Bifunctional adenosylcobalamin biosynthesis protein</fullName>
        <ecNumber evidence="14">2.7.1.156</ecNumber>
        <ecNumber evidence="14">2.7.7.62</ecNumber>
    </recommendedName>
</protein>
<evidence type="ECO:0000313" key="16">
    <source>
        <dbReference type="Proteomes" id="UP001161409"/>
    </source>
</evidence>
<comment type="function">
    <text evidence="4 14">Catalyzes ATP-dependent phosphorylation of adenosylcobinamide and addition of GMP to adenosylcobinamide phosphate.</text>
</comment>
<dbReference type="PANTHER" id="PTHR34848">
    <property type="match status" value="1"/>
</dbReference>
<evidence type="ECO:0000256" key="12">
    <source>
        <dbReference type="ARBA" id="ARBA00022840"/>
    </source>
</evidence>
<comment type="similarity">
    <text evidence="7 14">Belongs to the CobU/CobP family.</text>
</comment>
<evidence type="ECO:0000256" key="11">
    <source>
        <dbReference type="ARBA" id="ARBA00022777"/>
    </source>
</evidence>
<keyword evidence="9 14" id="KW-0808">Transferase</keyword>
<sequence length="172" mass="18968">MTDRGNTVLVLGGARSGKSRFAENLARKAGLPLTYLATGQAFDAEMQDRIDLHRRDRGPDWTTVEEPLELTATLQKVSKPDTVILVDCLTLWVSNMMAAERDVEKEGRLLAQTLPTLPGQVIFVSNEVGQGIVPDNPMARAFRDFAGRLHQEMAVMANTVYFVTAGLPQKLK</sequence>
<dbReference type="SUPFAM" id="SSF52540">
    <property type="entry name" value="P-loop containing nucleoside triphosphate hydrolases"/>
    <property type="match status" value="1"/>
</dbReference>
<keyword evidence="13 14" id="KW-0342">GTP-binding</keyword>
<organism evidence="15 16">
    <name type="scientific">Sneathiella chinensis</name>
    <dbReference type="NCBI Taxonomy" id="349750"/>
    <lineage>
        <taxon>Bacteria</taxon>
        <taxon>Pseudomonadati</taxon>
        <taxon>Pseudomonadota</taxon>
        <taxon>Alphaproteobacteria</taxon>
        <taxon>Sneathiellales</taxon>
        <taxon>Sneathiellaceae</taxon>
        <taxon>Sneathiella</taxon>
    </lineage>
</organism>